<name>A0A964E4P4_9PROT</name>
<dbReference type="Proteomes" id="UP000721844">
    <property type="component" value="Unassembled WGS sequence"/>
</dbReference>
<proteinExistence type="predicted"/>
<evidence type="ECO:0000313" key="2">
    <source>
        <dbReference type="EMBL" id="MCB8881699.1"/>
    </source>
</evidence>
<organism evidence="2 3">
    <name type="scientific">Acidisoma cellulosilyticum</name>
    <dbReference type="NCBI Taxonomy" id="2802395"/>
    <lineage>
        <taxon>Bacteria</taxon>
        <taxon>Pseudomonadati</taxon>
        <taxon>Pseudomonadota</taxon>
        <taxon>Alphaproteobacteria</taxon>
        <taxon>Acetobacterales</taxon>
        <taxon>Acidocellaceae</taxon>
        <taxon>Acidisoma</taxon>
    </lineage>
</organism>
<evidence type="ECO:0000313" key="3">
    <source>
        <dbReference type="Proteomes" id="UP000721844"/>
    </source>
</evidence>
<dbReference type="PROSITE" id="PS51257">
    <property type="entry name" value="PROKAR_LIPOPROTEIN"/>
    <property type="match status" value="1"/>
</dbReference>
<gene>
    <name evidence="2" type="ORF">ACELLULO517_15735</name>
</gene>
<dbReference type="EMBL" id="JAESVA010000005">
    <property type="protein sequence ID" value="MCB8881699.1"/>
    <property type="molecule type" value="Genomic_DNA"/>
</dbReference>
<comment type="caution">
    <text evidence="2">The sequence shown here is derived from an EMBL/GenBank/DDBJ whole genome shotgun (WGS) entry which is preliminary data.</text>
</comment>
<sequence>MLSRRSAAGLIAATPFLAGCSALTCALTSAASTANTVSTTATAAAALSASATTASTTTLWGIIKGVGQVALGVLETVDPGVTVIVDGITAVDALMAQLPALESDATAFASAISSIHTSAHAVLIASAPVVQVTPNGQTTTG</sequence>
<evidence type="ECO:0000256" key="1">
    <source>
        <dbReference type="SAM" id="SignalP"/>
    </source>
</evidence>
<keyword evidence="1" id="KW-0732">Signal</keyword>
<accession>A0A964E4P4</accession>
<dbReference type="RefSeq" id="WP_227308364.1">
    <property type="nucleotide sequence ID" value="NZ_JAESVA010000005.1"/>
</dbReference>
<keyword evidence="3" id="KW-1185">Reference proteome</keyword>
<feature type="chain" id="PRO_5037951120" evidence="1">
    <location>
        <begin position="44"/>
        <end position="141"/>
    </location>
</feature>
<feature type="signal peptide" evidence="1">
    <location>
        <begin position="1"/>
        <end position="43"/>
    </location>
</feature>
<dbReference type="AlphaFoldDB" id="A0A964E4P4"/>
<protein>
    <submittedName>
        <fullName evidence="2">Uncharacterized protein</fullName>
    </submittedName>
</protein>
<reference evidence="2 3" key="1">
    <citation type="journal article" date="2021" name="Microorganisms">
        <title>Acidisoma silvae sp. nov. and Acidisomacellulosilytica sp. nov., Two Acidophilic Bacteria Isolated from Decaying Wood, Hydrolyzing Cellulose and Producing Poly-3-hydroxybutyrate.</title>
        <authorList>
            <person name="Mieszkin S."/>
            <person name="Pouder E."/>
            <person name="Uroz S."/>
            <person name="Simon-Colin C."/>
            <person name="Alain K."/>
        </authorList>
    </citation>
    <scope>NUCLEOTIDE SEQUENCE [LARGE SCALE GENOMIC DNA]</scope>
    <source>
        <strain evidence="2 3">HW T5.17</strain>
    </source>
</reference>